<feature type="region of interest" description="Disordered" evidence="1">
    <location>
        <begin position="132"/>
        <end position="159"/>
    </location>
</feature>
<dbReference type="Gene3D" id="1.10.101.10">
    <property type="entry name" value="PGBD-like superfamily/PGBD"/>
    <property type="match status" value="1"/>
</dbReference>
<name>A0A0G1XKA5_9BACT</name>
<dbReference type="SUPFAM" id="SSF47090">
    <property type="entry name" value="PGBD-like"/>
    <property type="match status" value="1"/>
</dbReference>
<reference evidence="3 4" key="1">
    <citation type="journal article" date="2015" name="Nature">
        <title>rRNA introns, odd ribosomes, and small enigmatic genomes across a large radiation of phyla.</title>
        <authorList>
            <person name="Brown C.T."/>
            <person name="Hug L.A."/>
            <person name="Thomas B.C."/>
            <person name="Sharon I."/>
            <person name="Castelle C.J."/>
            <person name="Singh A."/>
            <person name="Wilkins M.J."/>
            <person name="Williams K.H."/>
            <person name="Banfield J.F."/>
        </authorList>
    </citation>
    <scope>NUCLEOTIDE SEQUENCE [LARGE SCALE GENOMIC DNA]</scope>
</reference>
<dbReference type="AlphaFoldDB" id="A0A0G1XKA5"/>
<dbReference type="Proteomes" id="UP000034445">
    <property type="component" value="Unassembled WGS sequence"/>
</dbReference>
<organism evidence="3 4">
    <name type="scientific">Candidatus Kaiserbacteria bacterium GW2011_GWC2_52_8b</name>
    <dbReference type="NCBI Taxonomy" id="1618676"/>
    <lineage>
        <taxon>Bacteria</taxon>
        <taxon>Candidatus Kaiseribacteriota</taxon>
    </lineage>
</organism>
<sequence>MLAAVASLFGFWNSPTTTPVVQASAPATSVVSQCLTLTRSLSYGMTEPSIADLQTFLGVRTTGYFGPLTKAAVIEWQVQNGVISSAFSDGAGIVGPKTRAAMRCENAVRATNIVTTPSVIIASSTRPTSLPQSAIGGQSGAVPAQGLSSKSADGTSTCPIEPLPKPAASLCTVGEWILIHDEAGCLIEWDCSDPNAIQ</sequence>
<dbReference type="InterPro" id="IPR036366">
    <property type="entry name" value="PGBDSf"/>
</dbReference>
<dbReference type="InterPro" id="IPR002477">
    <property type="entry name" value="Peptidoglycan-bd-like"/>
</dbReference>
<dbReference type="PATRIC" id="fig|1618676.3.peg.419"/>
<comment type="caution">
    <text evidence="3">The sequence shown here is derived from an EMBL/GenBank/DDBJ whole genome shotgun (WGS) entry which is preliminary data.</text>
</comment>
<feature type="compositionally biased region" description="Polar residues" evidence="1">
    <location>
        <begin position="146"/>
        <end position="158"/>
    </location>
</feature>
<evidence type="ECO:0000259" key="2">
    <source>
        <dbReference type="Pfam" id="PF01471"/>
    </source>
</evidence>
<dbReference type="InterPro" id="IPR036365">
    <property type="entry name" value="PGBD-like_sf"/>
</dbReference>
<dbReference type="Pfam" id="PF01471">
    <property type="entry name" value="PG_binding_1"/>
    <property type="match status" value="1"/>
</dbReference>
<proteinExistence type="predicted"/>
<evidence type="ECO:0000313" key="3">
    <source>
        <dbReference type="EMBL" id="KKW31310.1"/>
    </source>
</evidence>
<feature type="domain" description="Peptidoglycan binding-like" evidence="2">
    <location>
        <begin position="59"/>
        <end position="102"/>
    </location>
</feature>
<evidence type="ECO:0000256" key="1">
    <source>
        <dbReference type="SAM" id="MobiDB-lite"/>
    </source>
</evidence>
<accession>A0A0G1XKA5</accession>
<dbReference type="EMBL" id="LCRF01000017">
    <property type="protein sequence ID" value="KKW31310.1"/>
    <property type="molecule type" value="Genomic_DNA"/>
</dbReference>
<evidence type="ECO:0000313" key="4">
    <source>
        <dbReference type="Proteomes" id="UP000034445"/>
    </source>
</evidence>
<protein>
    <recommendedName>
        <fullName evidence="2">Peptidoglycan binding-like domain-containing protein</fullName>
    </recommendedName>
</protein>
<gene>
    <name evidence="3" type="ORF">UY74_C0017G0009</name>
</gene>